<sequence>WAALRLVDGRSPAEPGPRFAWADWNEQRTELTITFSGVNGRLQKVERVFSFQLTNGEERLPLEGHLDEAAERVILTLERPAPDSCQLWHGRGTNPAVNVRDEKGIPLLVF</sequence>
<gene>
    <name evidence="1" type="ORF">K0U00_50380</name>
</gene>
<dbReference type="Proteomes" id="UP001519887">
    <property type="component" value="Unassembled WGS sequence"/>
</dbReference>
<protein>
    <submittedName>
        <fullName evidence="1">Uncharacterized protein</fullName>
    </submittedName>
</protein>
<reference evidence="1 2" key="1">
    <citation type="submission" date="2021-07" db="EMBL/GenBank/DDBJ databases">
        <title>Paenibacillus radiodurans sp. nov., isolated from the southeastern edge of Tengger Desert.</title>
        <authorList>
            <person name="Zhang G."/>
        </authorList>
    </citation>
    <scope>NUCLEOTIDE SEQUENCE [LARGE SCALE GENOMIC DNA]</scope>
    <source>
        <strain evidence="1 2">CCM 7311</strain>
    </source>
</reference>
<evidence type="ECO:0000313" key="2">
    <source>
        <dbReference type="Proteomes" id="UP001519887"/>
    </source>
</evidence>
<feature type="non-terminal residue" evidence="1">
    <location>
        <position position="110"/>
    </location>
</feature>
<proteinExistence type="predicted"/>
<evidence type="ECO:0000313" key="1">
    <source>
        <dbReference type="EMBL" id="MBW7462289.1"/>
    </source>
</evidence>
<name>A0ABS7CMX9_9BACL</name>
<accession>A0ABS7CMX9</accession>
<comment type="caution">
    <text evidence="1">The sequence shown here is derived from an EMBL/GenBank/DDBJ whole genome shotgun (WGS) entry which is preliminary data.</text>
</comment>
<keyword evidence="2" id="KW-1185">Reference proteome</keyword>
<dbReference type="EMBL" id="JAHZIK010003771">
    <property type="protein sequence ID" value="MBW7462289.1"/>
    <property type="molecule type" value="Genomic_DNA"/>
</dbReference>
<feature type="non-terminal residue" evidence="1">
    <location>
        <position position="1"/>
    </location>
</feature>
<organism evidence="1 2">
    <name type="scientific">Paenibacillus sepulcri</name>
    <dbReference type="NCBI Taxonomy" id="359917"/>
    <lineage>
        <taxon>Bacteria</taxon>
        <taxon>Bacillati</taxon>
        <taxon>Bacillota</taxon>
        <taxon>Bacilli</taxon>
        <taxon>Bacillales</taxon>
        <taxon>Paenibacillaceae</taxon>
        <taxon>Paenibacillus</taxon>
    </lineage>
</organism>